<dbReference type="AlphaFoldDB" id="A0AAN5CE19"/>
<evidence type="ECO:0008006" key="4">
    <source>
        <dbReference type="Google" id="ProtNLM"/>
    </source>
</evidence>
<protein>
    <recommendedName>
        <fullName evidence="4">Protein kinase</fullName>
    </recommendedName>
</protein>
<organism evidence="2 3">
    <name type="scientific">Pristionchus mayeri</name>
    <dbReference type="NCBI Taxonomy" id="1317129"/>
    <lineage>
        <taxon>Eukaryota</taxon>
        <taxon>Metazoa</taxon>
        <taxon>Ecdysozoa</taxon>
        <taxon>Nematoda</taxon>
        <taxon>Chromadorea</taxon>
        <taxon>Rhabditida</taxon>
        <taxon>Rhabditina</taxon>
        <taxon>Diplogasteromorpha</taxon>
        <taxon>Diplogasteroidea</taxon>
        <taxon>Neodiplogasteridae</taxon>
        <taxon>Pristionchus</taxon>
    </lineage>
</organism>
<feature type="compositionally biased region" description="Polar residues" evidence="1">
    <location>
        <begin position="96"/>
        <end position="113"/>
    </location>
</feature>
<evidence type="ECO:0000313" key="3">
    <source>
        <dbReference type="Proteomes" id="UP001328107"/>
    </source>
</evidence>
<gene>
    <name evidence="2" type="ORF">PMAYCL1PPCAC_08436</name>
</gene>
<sequence>MSDSDSMSIIQGFRTSCFVRKILGENNGKLSVTTTSTRKSLECCISEAELPIECYVQMNSKEEHENNRQHQQVAQHVKQVNASLAAKSLSDEEVTVRNTSSNRGTNTVPSGQRLSKMDEVTKNVASLTTMDNVVESSSGFSSRFLNEFLVKKIIGEGAFGCVFQALNKMTNGSTLSRELRLIR</sequence>
<accession>A0AAN5CE19</accession>
<comment type="caution">
    <text evidence="2">The sequence shown here is derived from an EMBL/GenBank/DDBJ whole genome shotgun (WGS) entry which is preliminary data.</text>
</comment>
<evidence type="ECO:0000256" key="1">
    <source>
        <dbReference type="SAM" id="MobiDB-lite"/>
    </source>
</evidence>
<keyword evidence="3" id="KW-1185">Reference proteome</keyword>
<dbReference type="EMBL" id="BTRK01000002">
    <property type="protein sequence ID" value="GMR38241.1"/>
    <property type="molecule type" value="Genomic_DNA"/>
</dbReference>
<dbReference type="Proteomes" id="UP001328107">
    <property type="component" value="Unassembled WGS sequence"/>
</dbReference>
<name>A0AAN5CE19_9BILA</name>
<evidence type="ECO:0000313" key="2">
    <source>
        <dbReference type="EMBL" id="GMR38241.1"/>
    </source>
</evidence>
<proteinExistence type="predicted"/>
<feature type="non-terminal residue" evidence="2">
    <location>
        <position position="183"/>
    </location>
</feature>
<feature type="region of interest" description="Disordered" evidence="1">
    <location>
        <begin position="91"/>
        <end position="114"/>
    </location>
</feature>
<reference evidence="3" key="1">
    <citation type="submission" date="2022-10" db="EMBL/GenBank/DDBJ databases">
        <title>Genome assembly of Pristionchus species.</title>
        <authorList>
            <person name="Yoshida K."/>
            <person name="Sommer R.J."/>
        </authorList>
    </citation>
    <scope>NUCLEOTIDE SEQUENCE [LARGE SCALE GENOMIC DNA]</scope>
    <source>
        <strain evidence="3">RS5460</strain>
    </source>
</reference>